<name>A0A7D9DM79_PARCT</name>
<evidence type="ECO:0000256" key="1">
    <source>
        <dbReference type="ARBA" id="ARBA00009024"/>
    </source>
</evidence>
<protein>
    <submittedName>
        <fullName evidence="2">Placenta-specific gene 8</fullName>
    </submittedName>
</protein>
<accession>A0A7D9DM79</accession>
<comment type="similarity">
    <text evidence="1">Belongs to the cornifelin family.</text>
</comment>
<comment type="caution">
    <text evidence="2">The sequence shown here is derived from an EMBL/GenBank/DDBJ whole genome shotgun (WGS) entry which is preliminary data.</text>
</comment>
<dbReference type="InterPro" id="IPR006461">
    <property type="entry name" value="PLAC_motif_containing"/>
</dbReference>
<dbReference type="AlphaFoldDB" id="A0A7D9DM79"/>
<dbReference type="EMBL" id="CACRXK020001284">
    <property type="protein sequence ID" value="CAB3988127.1"/>
    <property type="molecule type" value="Genomic_DNA"/>
</dbReference>
<evidence type="ECO:0000313" key="3">
    <source>
        <dbReference type="Proteomes" id="UP001152795"/>
    </source>
</evidence>
<gene>
    <name evidence="2" type="ORF">PACLA_8A008619</name>
</gene>
<reference evidence="2" key="1">
    <citation type="submission" date="2020-04" db="EMBL/GenBank/DDBJ databases">
        <authorList>
            <person name="Alioto T."/>
            <person name="Alioto T."/>
            <person name="Gomez Garrido J."/>
        </authorList>
    </citation>
    <scope>NUCLEOTIDE SEQUENCE</scope>
    <source>
        <strain evidence="2">A484AB</strain>
    </source>
</reference>
<sequence length="150" mass="16039">MEQKQNKKPCYSKALKSLKYISSFKMASIEPVTEQPEPVIEQPEEAVVDVAPPTEGVPPSASGAWSSGLCGCCGDMGSCCLGTFCTPILAFTLSSKMNECCCAGCIGAASLRTKHRIQHKIQGSVCTDNLLSCIFLPCALCQLARDLKTR</sequence>
<keyword evidence="3" id="KW-1185">Reference proteome</keyword>
<proteinExistence type="inferred from homology"/>
<dbReference type="Pfam" id="PF04749">
    <property type="entry name" value="PLAC8"/>
    <property type="match status" value="1"/>
</dbReference>
<dbReference type="NCBIfam" id="TIGR01571">
    <property type="entry name" value="A_thal_Cys_rich"/>
    <property type="match status" value="1"/>
</dbReference>
<dbReference type="Proteomes" id="UP001152795">
    <property type="component" value="Unassembled WGS sequence"/>
</dbReference>
<dbReference type="PANTHER" id="PTHR15907">
    <property type="entry name" value="DUF614 FAMILY PROTEIN-RELATED"/>
    <property type="match status" value="1"/>
</dbReference>
<organism evidence="2 3">
    <name type="scientific">Paramuricea clavata</name>
    <name type="common">Red gorgonian</name>
    <name type="synonym">Violescent sea-whip</name>
    <dbReference type="NCBI Taxonomy" id="317549"/>
    <lineage>
        <taxon>Eukaryota</taxon>
        <taxon>Metazoa</taxon>
        <taxon>Cnidaria</taxon>
        <taxon>Anthozoa</taxon>
        <taxon>Octocorallia</taxon>
        <taxon>Malacalcyonacea</taxon>
        <taxon>Plexauridae</taxon>
        <taxon>Paramuricea</taxon>
    </lineage>
</organism>
<evidence type="ECO:0000313" key="2">
    <source>
        <dbReference type="EMBL" id="CAB3988127.1"/>
    </source>
</evidence>
<dbReference type="OrthoDB" id="1045822at2759"/>